<dbReference type="Proteomes" id="UP000046395">
    <property type="component" value="Unassembled WGS sequence"/>
</dbReference>
<dbReference type="WBParaSite" id="TMUE_0000001904.1">
    <property type="protein sequence ID" value="TMUE_0000001904.1"/>
    <property type="gene ID" value="WBGene00297769"/>
</dbReference>
<evidence type="ECO:0000313" key="5">
    <source>
        <dbReference type="WBParaSite" id="TMUE_2000007383.1"/>
    </source>
</evidence>
<evidence type="ECO:0000313" key="3">
    <source>
        <dbReference type="Proteomes" id="UP000046395"/>
    </source>
</evidence>
<keyword evidence="3" id="KW-1185">Reference proteome</keyword>
<proteinExistence type="predicted"/>
<reference evidence="4 5" key="3">
    <citation type="submission" date="2019-12" db="UniProtKB">
        <authorList>
            <consortium name="WormBaseParasite"/>
        </authorList>
    </citation>
    <scope>IDENTIFICATION</scope>
</reference>
<dbReference type="WBParaSite" id="TMUE_2000007383.1">
    <property type="protein sequence ID" value="TMUE_2000007383.1"/>
    <property type="gene ID" value="WBGene00285633"/>
</dbReference>
<accession>A0A5S6Q414</accession>
<dbReference type="InterPro" id="IPR055531">
    <property type="entry name" value="DUF7107"/>
</dbReference>
<sequence>MSHTVNLLILLVAALIPRSTEFCQALKHEQCVGIGSLCFKRHCTAGRLMPNSAGCRNDLQCRRGITPAWRRKSVACKAGQCFSLASISAQRCQNQAQCPGQSICVREVCVPAAPADYSCRTSGRCGFGQKCIGGLCFRPVAVMGEQTLPAVLNRDLPEYSGSYYDSYEAYDDY</sequence>
<reference evidence="3" key="2">
    <citation type="submission" date="2014-03" db="EMBL/GenBank/DDBJ databases">
        <title>The whipworm genome and dual-species transcriptomics of an intimate host-pathogen interaction.</title>
        <authorList>
            <person name="Foth B.J."/>
            <person name="Tsai I.J."/>
            <person name="Reid A.J."/>
            <person name="Bancroft A.J."/>
            <person name="Nichol S."/>
            <person name="Tracey A."/>
            <person name="Holroyd N."/>
            <person name="Cotton J.A."/>
            <person name="Stanley E.J."/>
            <person name="Zarowiecki M."/>
            <person name="Liu J.Z."/>
            <person name="Huckvale T."/>
            <person name="Cooper P.J."/>
            <person name="Grencis R.K."/>
            <person name="Berriman M."/>
        </authorList>
    </citation>
    <scope>NUCLEOTIDE SEQUENCE [LARGE SCALE GENOMIC DNA]</scope>
    <source>
        <strain evidence="3">Edinburgh</strain>
    </source>
</reference>
<dbReference type="AlphaFoldDB" id="A0A5S6Q414"/>
<name>A0A5S6Q414_TRIMR</name>
<feature type="signal peptide" evidence="1">
    <location>
        <begin position="1"/>
        <end position="25"/>
    </location>
</feature>
<reference evidence="3" key="1">
    <citation type="submission" date="2013-11" db="EMBL/GenBank/DDBJ databases">
        <authorList>
            <person name="Aslett M."/>
        </authorList>
    </citation>
    <scope>NUCLEOTIDE SEQUENCE [LARGE SCALE GENOMIC DNA]</scope>
    <source>
        <strain evidence="3">Edinburgh</strain>
    </source>
</reference>
<dbReference type="Pfam" id="PF23416">
    <property type="entry name" value="DUF7107"/>
    <property type="match status" value="1"/>
</dbReference>
<evidence type="ECO:0000313" key="4">
    <source>
        <dbReference type="WBParaSite" id="TMUE_0000001904.1"/>
    </source>
</evidence>
<dbReference type="STRING" id="70415.A0A5S6Q414"/>
<feature type="chain" id="PRO_5044624249" evidence="1">
    <location>
        <begin position="26"/>
        <end position="173"/>
    </location>
</feature>
<organism evidence="3 4">
    <name type="scientific">Trichuris muris</name>
    <name type="common">Mouse whipworm</name>
    <dbReference type="NCBI Taxonomy" id="70415"/>
    <lineage>
        <taxon>Eukaryota</taxon>
        <taxon>Metazoa</taxon>
        <taxon>Ecdysozoa</taxon>
        <taxon>Nematoda</taxon>
        <taxon>Enoplea</taxon>
        <taxon>Dorylaimia</taxon>
        <taxon>Trichinellida</taxon>
        <taxon>Trichuridae</taxon>
        <taxon>Trichuris</taxon>
    </lineage>
</organism>
<protein>
    <submittedName>
        <fullName evidence="4 5">EB domain-containing protein</fullName>
    </submittedName>
</protein>
<keyword evidence="1" id="KW-0732">Signal</keyword>
<feature type="domain" description="DUF7107" evidence="2">
    <location>
        <begin position="91"/>
        <end position="137"/>
    </location>
</feature>
<evidence type="ECO:0000256" key="1">
    <source>
        <dbReference type="SAM" id="SignalP"/>
    </source>
</evidence>
<evidence type="ECO:0000259" key="2">
    <source>
        <dbReference type="Pfam" id="PF23416"/>
    </source>
</evidence>